<reference evidence="2 3" key="1">
    <citation type="journal article" date="2016" name="Environ. Microbiol.">
        <title>New Methyloceanibacter diversity from North Sea sediments includes methanotroph containing solely the soluble methane monooxygenase.</title>
        <authorList>
            <person name="Vekeman B."/>
            <person name="Kerckhof F.M."/>
            <person name="Cremers G."/>
            <person name="de Vos P."/>
            <person name="Vandamme P."/>
            <person name="Boon N."/>
            <person name="Op den Camp H.J."/>
            <person name="Heylen K."/>
        </authorList>
    </citation>
    <scope>NUCLEOTIDE SEQUENCE [LARGE SCALE GENOMIC DNA]</scope>
    <source>
        <strain evidence="2 3">R-67175</strain>
    </source>
</reference>
<organism evidence="2 3">
    <name type="scientific">Methyloceanibacter superfactus</name>
    <dbReference type="NCBI Taxonomy" id="1774969"/>
    <lineage>
        <taxon>Bacteria</taxon>
        <taxon>Pseudomonadati</taxon>
        <taxon>Pseudomonadota</taxon>
        <taxon>Alphaproteobacteria</taxon>
        <taxon>Hyphomicrobiales</taxon>
        <taxon>Hyphomicrobiaceae</taxon>
        <taxon>Methyloceanibacter</taxon>
    </lineage>
</organism>
<evidence type="ECO:0000256" key="1">
    <source>
        <dbReference type="SAM" id="MobiDB-lite"/>
    </source>
</evidence>
<dbReference type="OrthoDB" id="9777715at2"/>
<sequence length="145" mass="15965">MGELLSQPDPYGGQGYGNAPAPAPAYGGGRPAPAGAGQLRIEELARAIDHRTAADVWHRMRAGEHGVLGRHIYTYDGQVTFEEISGRYDRDGEFRNTVDRYIGDFERLLAEAEQSDPTGNMLQNYLTSETGRVYLLLSHASGRLR</sequence>
<proteinExistence type="predicted"/>
<dbReference type="RefSeq" id="WP_069440761.1">
    <property type="nucleotide sequence ID" value="NZ_LPWF01000006.1"/>
</dbReference>
<keyword evidence="3" id="KW-1185">Reference proteome</keyword>
<gene>
    <name evidence="2" type="ORF">AUC69_06445</name>
</gene>
<evidence type="ECO:0000313" key="3">
    <source>
        <dbReference type="Proteomes" id="UP000094472"/>
    </source>
</evidence>
<dbReference type="EMBL" id="LPWF01000006">
    <property type="protein sequence ID" value="ODS01489.1"/>
    <property type="molecule type" value="Genomic_DNA"/>
</dbReference>
<dbReference type="STRING" id="1774969.AUC69_06445"/>
<evidence type="ECO:0000313" key="2">
    <source>
        <dbReference type="EMBL" id="ODS01489.1"/>
    </source>
</evidence>
<protein>
    <submittedName>
        <fullName evidence="2">Uncharacterized protein</fullName>
    </submittedName>
</protein>
<name>A0A1E3W6Q2_9HYPH</name>
<feature type="region of interest" description="Disordered" evidence="1">
    <location>
        <begin position="1"/>
        <end position="34"/>
    </location>
</feature>
<dbReference type="AlphaFoldDB" id="A0A1E3W6Q2"/>
<comment type="caution">
    <text evidence="2">The sequence shown here is derived from an EMBL/GenBank/DDBJ whole genome shotgun (WGS) entry which is preliminary data.</text>
</comment>
<accession>A0A1E3W6Q2</accession>
<dbReference type="Proteomes" id="UP000094472">
    <property type="component" value="Unassembled WGS sequence"/>
</dbReference>